<dbReference type="SUPFAM" id="SSF56935">
    <property type="entry name" value="Porins"/>
    <property type="match status" value="1"/>
</dbReference>
<keyword evidence="3" id="KW-1185">Reference proteome</keyword>
<dbReference type="Proteomes" id="UP000468650">
    <property type="component" value="Unassembled WGS sequence"/>
</dbReference>
<comment type="caution">
    <text evidence="2">The sequence shown here is derived from an EMBL/GenBank/DDBJ whole genome shotgun (WGS) entry which is preliminary data.</text>
</comment>
<dbReference type="RefSeq" id="WP_151668316.1">
    <property type="nucleotide sequence ID" value="NZ_WBVO01000013.1"/>
</dbReference>
<evidence type="ECO:0000313" key="3">
    <source>
        <dbReference type="Proteomes" id="UP000468650"/>
    </source>
</evidence>
<gene>
    <name evidence="2" type="primary">porQ</name>
    <name evidence="2" type="ORF">F8C67_13095</name>
</gene>
<accession>A0A6N6RD54</accession>
<dbReference type="NCBIfam" id="NF033711">
    <property type="entry name" value="T9SS_PorQ"/>
    <property type="match status" value="1"/>
</dbReference>
<keyword evidence="1" id="KW-0732">Signal</keyword>
<dbReference type="EMBL" id="WBVO01000013">
    <property type="protein sequence ID" value="KAB2806799.1"/>
    <property type="molecule type" value="Genomic_DNA"/>
</dbReference>
<feature type="signal peptide" evidence="1">
    <location>
        <begin position="1"/>
        <end position="22"/>
    </location>
</feature>
<dbReference type="AlphaFoldDB" id="A0A6N6RD54"/>
<feature type="chain" id="PRO_5026650701" evidence="1">
    <location>
        <begin position="23"/>
        <end position="345"/>
    </location>
</feature>
<evidence type="ECO:0000256" key="1">
    <source>
        <dbReference type="SAM" id="SignalP"/>
    </source>
</evidence>
<name>A0A6N6RD54_9FLAO</name>
<protein>
    <submittedName>
        <fullName evidence="2">Type IX secretion system protein PorQ</fullName>
    </submittedName>
</protein>
<organism evidence="2 3">
    <name type="scientific">Phaeocystidibacter luteus</name>
    <dbReference type="NCBI Taxonomy" id="911197"/>
    <lineage>
        <taxon>Bacteria</taxon>
        <taxon>Pseudomonadati</taxon>
        <taxon>Bacteroidota</taxon>
        <taxon>Flavobacteriia</taxon>
        <taxon>Flavobacteriales</taxon>
        <taxon>Phaeocystidibacteraceae</taxon>
        <taxon>Phaeocystidibacter</taxon>
    </lineage>
</organism>
<sequence>MFTRLRILTSSFILLLATSAFAQVGGNSTYAFLNLTTAARPASLAQAGLASVEGDIQFVWLNPALLREEHRKQIGFSYVNIPGSINSAEAAYGFGYGEKHNIMVGFRYLDYGSFQATDIAGNPLGTFRASDQLLNGAYSYSLDSNWQFGASFKLINSVYESYTSFGVATDLAAVYQIPKQRFAFAFIAKNIGFQLASYAGERESLPFELQFAVSNRFKHLPFRWTIQLENLQRWDLTYFDPNAVNRDPITGQSTYEEPTFGDMLLRHLSVSGDLSLGKRLNFQIGYSFRRRAEMTIPSRRTSAGLTFGLGLKLSKFHLNYGNQYIHVSGRMHHIGVTVDLHDFGS</sequence>
<dbReference type="OrthoDB" id="9809953at2"/>
<dbReference type="NCBIfam" id="NF033709">
    <property type="entry name" value="PorV_fam"/>
    <property type="match status" value="1"/>
</dbReference>
<reference evidence="2 3" key="1">
    <citation type="submission" date="2019-09" db="EMBL/GenBank/DDBJ databases">
        <title>Genomes of family Cryomorphaceae.</title>
        <authorList>
            <person name="Bowman J.P."/>
        </authorList>
    </citation>
    <scope>NUCLEOTIDE SEQUENCE [LARGE SCALE GENOMIC DNA]</scope>
    <source>
        <strain evidence="2 3">LMG 25704</strain>
    </source>
</reference>
<evidence type="ECO:0000313" key="2">
    <source>
        <dbReference type="EMBL" id="KAB2806799.1"/>
    </source>
</evidence>
<proteinExistence type="predicted"/>